<organism evidence="6 7">
    <name type="scientific">Leucobacter iarius</name>
    <dbReference type="NCBI Taxonomy" id="333963"/>
    <lineage>
        <taxon>Bacteria</taxon>
        <taxon>Bacillati</taxon>
        <taxon>Actinomycetota</taxon>
        <taxon>Actinomycetes</taxon>
        <taxon>Micrococcales</taxon>
        <taxon>Microbacteriaceae</taxon>
        <taxon>Leucobacter</taxon>
    </lineage>
</organism>
<feature type="transmembrane region" description="Helical" evidence="5">
    <location>
        <begin position="39"/>
        <end position="72"/>
    </location>
</feature>
<keyword evidence="7" id="KW-1185">Reference proteome</keyword>
<feature type="transmembrane region" description="Helical" evidence="5">
    <location>
        <begin position="217"/>
        <end position="239"/>
    </location>
</feature>
<evidence type="ECO:0000256" key="2">
    <source>
        <dbReference type="ARBA" id="ARBA00022692"/>
    </source>
</evidence>
<dbReference type="EMBL" id="BAAAOB010000001">
    <property type="protein sequence ID" value="GAA1782373.1"/>
    <property type="molecule type" value="Genomic_DNA"/>
</dbReference>
<gene>
    <name evidence="6" type="ORF">GCM10009768_09120</name>
</gene>
<dbReference type="Proteomes" id="UP001500851">
    <property type="component" value="Unassembled WGS sequence"/>
</dbReference>
<comment type="subcellular location">
    <subcellularLocation>
        <location evidence="1">Endomembrane system</location>
        <topology evidence="1">Multi-pass membrane protein</topology>
    </subcellularLocation>
</comment>
<dbReference type="Pfam" id="PF01988">
    <property type="entry name" value="VIT1"/>
    <property type="match status" value="1"/>
</dbReference>
<keyword evidence="3 5" id="KW-1133">Transmembrane helix</keyword>
<sequence>MSDVDISRPHDYDHSHADVSSGWLRASVFGAMDGLVSNLGLITGIAAAGAAPGIVAITGISGLIAGAISMALGEFTSVRTQNEQLDAEVLTERAALERNPVGEEAELAALFAGLGMDEPTAKQAASQVHGDHERALRVHLAHELGLHPEEKPSPWVAAISSFIAFSIGALIPILPFLFGFGTLWTGLIFGGAGLLLAGGLAASFTRKNRALGALRQLLFGGIAVAVTYAVGTALGVSSIG</sequence>
<dbReference type="RefSeq" id="WP_344029878.1">
    <property type="nucleotide sequence ID" value="NZ_BAAAOB010000001.1"/>
</dbReference>
<evidence type="ECO:0000256" key="4">
    <source>
        <dbReference type="ARBA" id="ARBA00023136"/>
    </source>
</evidence>
<evidence type="ECO:0000256" key="1">
    <source>
        <dbReference type="ARBA" id="ARBA00004127"/>
    </source>
</evidence>
<evidence type="ECO:0000313" key="7">
    <source>
        <dbReference type="Proteomes" id="UP001500851"/>
    </source>
</evidence>
<feature type="transmembrane region" description="Helical" evidence="5">
    <location>
        <begin position="155"/>
        <end position="178"/>
    </location>
</feature>
<comment type="caution">
    <text evidence="6">The sequence shown here is derived from an EMBL/GenBank/DDBJ whole genome shotgun (WGS) entry which is preliminary data.</text>
</comment>
<protein>
    <submittedName>
        <fullName evidence="6">VIT1/CCC1 transporter family protein</fullName>
    </submittedName>
</protein>
<keyword evidence="2 5" id="KW-0812">Transmembrane</keyword>
<dbReference type="PANTHER" id="PTHR31851">
    <property type="entry name" value="FE(2+)/MN(2+) TRANSPORTER PCL1"/>
    <property type="match status" value="1"/>
</dbReference>
<evidence type="ECO:0000313" key="6">
    <source>
        <dbReference type="EMBL" id="GAA1782373.1"/>
    </source>
</evidence>
<feature type="transmembrane region" description="Helical" evidence="5">
    <location>
        <begin position="184"/>
        <end position="205"/>
    </location>
</feature>
<reference evidence="7" key="1">
    <citation type="journal article" date="2019" name="Int. J. Syst. Evol. Microbiol.">
        <title>The Global Catalogue of Microorganisms (GCM) 10K type strain sequencing project: providing services to taxonomists for standard genome sequencing and annotation.</title>
        <authorList>
            <consortium name="The Broad Institute Genomics Platform"/>
            <consortium name="The Broad Institute Genome Sequencing Center for Infectious Disease"/>
            <person name="Wu L."/>
            <person name="Ma J."/>
        </authorList>
    </citation>
    <scope>NUCLEOTIDE SEQUENCE [LARGE SCALE GENOMIC DNA]</scope>
    <source>
        <strain evidence="7">JCM 14736</strain>
    </source>
</reference>
<evidence type="ECO:0000256" key="3">
    <source>
        <dbReference type="ARBA" id="ARBA00022989"/>
    </source>
</evidence>
<name>A0ABP4XGW0_9MICO</name>
<accession>A0ABP4XGW0</accession>
<dbReference type="InterPro" id="IPR008217">
    <property type="entry name" value="Ccc1_fam"/>
</dbReference>
<keyword evidence="4 5" id="KW-0472">Membrane</keyword>
<proteinExistence type="predicted"/>
<evidence type="ECO:0000256" key="5">
    <source>
        <dbReference type="SAM" id="Phobius"/>
    </source>
</evidence>